<dbReference type="AlphaFoldDB" id="A0AAW8J5B6"/>
<evidence type="ECO:0000313" key="2">
    <source>
        <dbReference type="EMBL" id="MDQ8934376.1"/>
    </source>
</evidence>
<dbReference type="Pfam" id="PF01206">
    <property type="entry name" value="TusA"/>
    <property type="match status" value="1"/>
</dbReference>
<gene>
    <name evidence="2" type="ORF">RFH47_01245</name>
</gene>
<evidence type="ECO:0000313" key="3">
    <source>
        <dbReference type="Proteomes" id="UP001243844"/>
    </source>
</evidence>
<proteinExistence type="predicted"/>
<evidence type="ECO:0000259" key="1">
    <source>
        <dbReference type="Pfam" id="PF01206"/>
    </source>
</evidence>
<accession>A0AAW8J5B6</accession>
<dbReference type="CDD" id="cd00291">
    <property type="entry name" value="SirA_YedF_YeeD"/>
    <property type="match status" value="1"/>
</dbReference>
<organism evidence="2 3">
    <name type="scientific">Acinetobacter rudis</name>
    <dbReference type="NCBI Taxonomy" id="632955"/>
    <lineage>
        <taxon>Bacteria</taxon>
        <taxon>Pseudomonadati</taxon>
        <taxon>Pseudomonadota</taxon>
        <taxon>Gammaproteobacteria</taxon>
        <taxon>Moraxellales</taxon>
        <taxon>Moraxellaceae</taxon>
        <taxon>Acinetobacter</taxon>
    </lineage>
</organism>
<dbReference type="InterPro" id="IPR001455">
    <property type="entry name" value="TusA-like"/>
</dbReference>
<feature type="domain" description="UPF0033" evidence="1">
    <location>
        <begin position="6"/>
        <end position="73"/>
    </location>
</feature>
<protein>
    <submittedName>
        <fullName evidence="2">Sulfurtransferase TusA family protein</fullName>
    </submittedName>
</protein>
<dbReference type="Gene3D" id="3.30.110.40">
    <property type="entry name" value="TusA-like domain"/>
    <property type="match status" value="1"/>
</dbReference>
<dbReference type="Proteomes" id="UP001243844">
    <property type="component" value="Unassembled WGS sequence"/>
</dbReference>
<dbReference type="SUPFAM" id="SSF64307">
    <property type="entry name" value="SirA-like"/>
    <property type="match status" value="1"/>
</dbReference>
<comment type="caution">
    <text evidence="2">The sequence shown here is derived from an EMBL/GenBank/DDBJ whole genome shotgun (WGS) entry which is preliminary data.</text>
</comment>
<name>A0AAW8J5B6_9GAMM</name>
<dbReference type="RefSeq" id="WP_308980764.1">
    <property type="nucleotide sequence ID" value="NZ_JAVIDL010000002.1"/>
</dbReference>
<sequence>MNSIVEIDARGKPCPMPLLMLKRAIKQAGQSHCFHLLSSDPHSEIDIVRYCQLNGISCRAEKISATEYHYFIEY</sequence>
<dbReference type="InterPro" id="IPR036868">
    <property type="entry name" value="TusA-like_sf"/>
</dbReference>
<dbReference type="EMBL" id="JAVIDL010000002">
    <property type="protein sequence ID" value="MDQ8934376.1"/>
    <property type="molecule type" value="Genomic_DNA"/>
</dbReference>
<reference evidence="2" key="1">
    <citation type="submission" date="2023-08" db="EMBL/GenBank/DDBJ databases">
        <title>Emergence of clinically-relevant ST2 carbapenem-resistant Acinetobacter baumannii strains in hospital sewages in Zhejiang, East of China.</title>
        <authorList>
            <person name="Kaichao C."/>
            <person name="Zhang R."/>
        </authorList>
    </citation>
    <scope>NUCLEOTIDE SEQUENCE</scope>
    <source>
        <strain evidence="2">M-RB-37</strain>
    </source>
</reference>